<proteinExistence type="predicted"/>
<accession>A0A3N4R282</accession>
<comment type="caution">
    <text evidence="1">The sequence shown here is derived from an EMBL/GenBank/DDBJ whole genome shotgun (WGS) entry which is preliminary data.</text>
</comment>
<evidence type="ECO:0000313" key="1">
    <source>
        <dbReference type="EMBL" id="RPE27312.1"/>
    </source>
</evidence>
<evidence type="ECO:0000313" key="2">
    <source>
        <dbReference type="Proteomes" id="UP000266906"/>
    </source>
</evidence>
<dbReference type="EMBL" id="RKQG01000004">
    <property type="protein sequence ID" value="RPE27312.1"/>
    <property type="molecule type" value="Genomic_DNA"/>
</dbReference>
<dbReference type="RefSeq" id="WP_123821663.1">
    <property type="nucleotide sequence ID" value="NZ_RKQG01000004.1"/>
</dbReference>
<protein>
    <submittedName>
        <fullName evidence="1">Uncharacterized protein</fullName>
    </submittedName>
</protein>
<dbReference type="AlphaFoldDB" id="A0A3N4R282"/>
<organism evidence="1 2">
    <name type="scientific">Kitasatospora cineracea</name>
    <dbReference type="NCBI Taxonomy" id="88074"/>
    <lineage>
        <taxon>Bacteria</taxon>
        <taxon>Bacillati</taxon>
        <taxon>Actinomycetota</taxon>
        <taxon>Actinomycetes</taxon>
        <taxon>Kitasatosporales</taxon>
        <taxon>Streptomycetaceae</taxon>
        <taxon>Kitasatospora</taxon>
    </lineage>
</organism>
<keyword evidence="2" id="KW-1185">Reference proteome</keyword>
<reference evidence="1 2" key="1">
    <citation type="submission" date="2018-11" db="EMBL/GenBank/DDBJ databases">
        <title>Sequencing the genomes of 1000 actinobacteria strains.</title>
        <authorList>
            <person name="Klenk H.-P."/>
        </authorList>
    </citation>
    <scope>NUCLEOTIDE SEQUENCE [LARGE SCALE GENOMIC DNA]</scope>
    <source>
        <strain evidence="1 2">DSM 44781</strain>
    </source>
</reference>
<name>A0A3N4R282_9ACTN</name>
<gene>
    <name evidence="1" type="ORF">EDD38_7457</name>
</gene>
<dbReference type="Proteomes" id="UP000266906">
    <property type="component" value="Unassembled WGS sequence"/>
</dbReference>
<sequence length="111" mass="11702">MHTTDTATFASITKRYGTQIAALAAAGNNTTPADTTTITPREFAGLVQDAAGYLGTFTHDDRLQGVADELRRGYGYLLDALGAPEPQKPVLLQRAAPLIAQADGIGDELDL</sequence>